<protein>
    <submittedName>
        <fullName evidence="9">Cell division initiation protein</fullName>
    </submittedName>
</protein>
<dbReference type="InterPro" id="IPR007793">
    <property type="entry name" value="DivIVA_fam"/>
</dbReference>
<dbReference type="NCBIfam" id="TIGR03544">
    <property type="entry name" value="DivI1A_domain"/>
    <property type="match status" value="1"/>
</dbReference>
<dbReference type="PANTHER" id="PTHR35794:SF2">
    <property type="entry name" value="CELL DIVISION PROTEIN DIVIVA"/>
    <property type="match status" value="1"/>
</dbReference>
<dbReference type="AlphaFoldDB" id="A0A1I5HGD2"/>
<dbReference type="PANTHER" id="PTHR35794">
    <property type="entry name" value="CELL DIVISION PROTEIN DIVIVA"/>
    <property type="match status" value="1"/>
</dbReference>
<comment type="subcellular location">
    <subcellularLocation>
        <location evidence="1">Cytoplasm</location>
    </subcellularLocation>
</comment>
<feature type="compositionally biased region" description="Basic and acidic residues" evidence="8">
    <location>
        <begin position="292"/>
        <end position="311"/>
    </location>
</feature>
<evidence type="ECO:0000256" key="3">
    <source>
        <dbReference type="ARBA" id="ARBA00022490"/>
    </source>
</evidence>
<evidence type="ECO:0000256" key="6">
    <source>
        <dbReference type="ARBA" id="ARBA00023306"/>
    </source>
</evidence>
<evidence type="ECO:0000256" key="4">
    <source>
        <dbReference type="ARBA" id="ARBA00022618"/>
    </source>
</evidence>
<dbReference type="InterPro" id="IPR019933">
    <property type="entry name" value="DivIVA_domain"/>
</dbReference>
<keyword evidence="6" id="KW-0131">Cell cycle</keyword>
<keyword evidence="5 7" id="KW-0175">Coiled coil</keyword>
<proteinExistence type="inferred from homology"/>
<dbReference type="Gene3D" id="6.10.250.660">
    <property type="match status" value="1"/>
</dbReference>
<gene>
    <name evidence="9" type="ORF">SAMN04488519_10728</name>
</gene>
<dbReference type="GO" id="GO:0005737">
    <property type="term" value="C:cytoplasm"/>
    <property type="evidence" value="ECO:0007669"/>
    <property type="project" value="UniProtKB-SubCell"/>
</dbReference>
<dbReference type="STRING" id="226506.SAMN04488519_10728"/>
<dbReference type="EMBL" id="FOVW01000007">
    <property type="protein sequence ID" value="SFO47229.1"/>
    <property type="molecule type" value="Genomic_DNA"/>
</dbReference>
<feature type="compositionally biased region" description="Polar residues" evidence="8">
    <location>
        <begin position="312"/>
        <end position="321"/>
    </location>
</feature>
<evidence type="ECO:0000313" key="9">
    <source>
        <dbReference type="EMBL" id="SFO47229.1"/>
    </source>
</evidence>
<accession>A0A1I5HGD2</accession>
<dbReference type="RefSeq" id="WP_091654396.1">
    <property type="nucleotide sequence ID" value="NZ_FOVW01000007.1"/>
</dbReference>
<dbReference type="Proteomes" id="UP000199564">
    <property type="component" value="Unassembled WGS sequence"/>
</dbReference>
<dbReference type="GO" id="GO:0051301">
    <property type="term" value="P:cell division"/>
    <property type="evidence" value="ECO:0007669"/>
    <property type="project" value="UniProtKB-KW"/>
</dbReference>
<feature type="coiled-coil region" evidence="7">
    <location>
        <begin position="29"/>
        <end position="120"/>
    </location>
</feature>
<organism evidence="9 10">
    <name type="scientific">Algoriphagus ornithinivorans</name>
    <dbReference type="NCBI Taxonomy" id="226506"/>
    <lineage>
        <taxon>Bacteria</taxon>
        <taxon>Pseudomonadati</taxon>
        <taxon>Bacteroidota</taxon>
        <taxon>Cytophagia</taxon>
        <taxon>Cytophagales</taxon>
        <taxon>Cyclobacteriaceae</taxon>
        <taxon>Algoriphagus</taxon>
    </lineage>
</organism>
<feature type="compositionally biased region" description="Acidic residues" evidence="8">
    <location>
        <begin position="258"/>
        <end position="291"/>
    </location>
</feature>
<name>A0A1I5HGD2_9BACT</name>
<dbReference type="Pfam" id="PF05103">
    <property type="entry name" value="DivIVA"/>
    <property type="match status" value="1"/>
</dbReference>
<keyword evidence="3" id="KW-0963">Cytoplasm</keyword>
<comment type="similarity">
    <text evidence="2">Belongs to the DivIVA family.</text>
</comment>
<keyword evidence="4 9" id="KW-0132">Cell division</keyword>
<reference evidence="10" key="1">
    <citation type="submission" date="2016-10" db="EMBL/GenBank/DDBJ databases">
        <authorList>
            <person name="Varghese N."/>
            <person name="Submissions S."/>
        </authorList>
    </citation>
    <scope>NUCLEOTIDE SEQUENCE [LARGE SCALE GENOMIC DNA]</scope>
    <source>
        <strain evidence="10">DSM 15282</strain>
    </source>
</reference>
<evidence type="ECO:0000256" key="5">
    <source>
        <dbReference type="ARBA" id="ARBA00023054"/>
    </source>
</evidence>
<evidence type="ECO:0000256" key="1">
    <source>
        <dbReference type="ARBA" id="ARBA00004496"/>
    </source>
</evidence>
<evidence type="ECO:0000256" key="7">
    <source>
        <dbReference type="SAM" id="Coils"/>
    </source>
</evidence>
<sequence length="321" mass="36260">MKITPAAIRSQSFETSFRGFEKKEVTAFLDEVSQVVEQLNQENLELKSKLQQVEAEAKRLKDVEDSLFRTLKTAEDTGASIIEEANEAADQIIAEANHTAKNATAHVNQMMEEAKKKAEEDAATIIGAAEAKAKETIIELRESMQGLVRSYEGLAEQREALVKSLKRISQDTLNQLDLAEAHYSRIDAKAHQRAIDELSRSHTFTFGNLANLAAQAPVQQQPQDEYVPESIEEDPLEEMETVEEAIDLEMHDSAPDVVEADEEVEVENEEIEEEVEEVVDQEEEIQEEEPVKEEIKAQEVREENEPEDPKKQSGSFFDQFE</sequence>
<evidence type="ECO:0000256" key="2">
    <source>
        <dbReference type="ARBA" id="ARBA00009008"/>
    </source>
</evidence>
<feature type="region of interest" description="Disordered" evidence="8">
    <location>
        <begin position="251"/>
        <end position="321"/>
    </location>
</feature>
<keyword evidence="10" id="KW-1185">Reference proteome</keyword>
<evidence type="ECO:0000313" key="10">
    <source>
        <dbReference type="Proteomes" id="UP000199564"/>
    </source>
</evidence>
<evidence type="ECO:0000256" key="8">
    <source>
        <dbReference type="SAM" id="MobiDB-lite"/>
    </source>
</evidence>